<dbReference type="InterPro" id="IPR036083">
    <property type="entry name" value="MYSc_Myo3"/>
</dbReference>
<evidence type="ECO:0000256" key="8">
    <source>
        <dbReference type="ARBA" id="ARBA00022741"/>
    </source>
</evidence>
<dbReference type="PRINTS" id="PR00193">
    <property type="entry name" value="MYOSINHEAVY"/>
</dbReference>
<comment type="subcellular location">
    <subcellularLocation>
        <location evidence="2">Cell projection</location>
    </subcellularLocation>
    <subcellularLocation>
        <location evidence="1">Cytoplasm</location>
        <location evidence="1">Cytoskeleton</location>
    </subcellularLocation>
</comment>
<comment type="catalytic activity">
    <reaction evidence="15">
        <text>L-threonyl-[protein] + ATP = O-phospho-L-threonyl-[protein] + ADP + H(+)</text>
        <dbReference type="Rhea" id="RHEA:46608"/>
        <dbReference type="Rhea" id="RHEA-COMP:11060"/>
        <dbReference type="Rhea" id="RHEA-COMP:11605"/>
        <dbReference type="ChEBI" id="CHEBI:15378"/>
        <dbReference type="ChEBI" id="CHEBI:30013"/>
        <dbReference type="ChEBI" id="CHEBI:30616"/>
        <dbReference type="ChEBI" id="CHEBI:61977"/>
        <dbReference type="ChEBI" id="CHEBI:456216"/>
        <dbReference type="EC" id="2.7.11.1"/>
    </reaction>
</comment>
<feature type="compositionally biased region" description="Basic and acidic residues" evidence="18">
    <location>
        <begin position="1199"/>
        <end position="1216"/>
    </location>
</feature>
<feature type="binding site" evidence="17">
    <location>
        <begin position="123"/>
        <end position="130"/>
    </location>
    <ligand>
        <name>ATP</name>
        <dbReference type="ChEBI" id="CHEBI:30616"/>
    </ligand>
</feature>
<dbReference type="Gene3D" id="1.20.120.720">
    <property type="entry name" value="Myosin VI head, motor domain, U50 subdomain"/>
    <property type="match status" value="1"/>
</dbReference>
<proteinExistence type="inferred from homology"/>
<reference evidence="20" key="1">
    <citation type="journal article" date="2023" name="Mol. Biol. Evol.">
        <title>Third-Generation Sequencing Reveals the Adaptive Role of the Epigenome in Three Deep-Sea Polychaetes.</title>
        <authorList>
            <person name="Perez M."/>
            <person name="Aroh O."/>
            <person name="Sun Y."/>
            <person name="Lan Y."/>
            <person name="Juniper S.K."/>
            <person name="Young C.R."/>
            <person name="Angers B."/>
            <person name="Qian P.Y."/>
        </authorList>
    </citation>
    <scope>NUCLEOTIDE SEQUENCE</scope>
    <source>
        <strain evidence="20">R07B-5</strain>
    </source>
</reference>
<keyword evidence="17" id="KW-0009">Actin-binding</keyword>
<evidence type="ECO:0000256" key="11">
    <source>
        <dbReference type="ARBA" id="ARBA00023123"/>
    </source>
</evidence>
<evidence type="ECO:0000256" key="9">
    <source>
        <dbReference type="ARBA" id="ARBA00022777"/>
    </source>
</evidence>
<protein>
    <recommendedName>
        <fullName evidence="3">non-specific serine/threonine protein kinase</fullName>
        <ecNumber evidence="3">2.7.11.1</ecNumber>
    </recommendedName>
</protein>
<evidence type="ECO:0000256" key="3">
    <source>
        <dbReference type="ARBA" id="ARBA00012513"/>
    </source>
</evidence>
<dbReference type="GO" id="GO:0004674">
    <property type="term" value="F:protein serine/threonine kinase activity"/>
    <property type="evidence" value="ECO:0007669"/>
    <property type="project" value="UniProtKB-KW"/>
</dbReference>
<evidence type="ECO:0000256" key="5">
    <source>
        <dbReference type="ARBA" id="ARBA00022527"/>
    </source>
</evidence>
<accession>A0AAD9P7H8</accession>
<evidence type="ECO:0000256" key="18">
    <source>
        <dbReference type="SAM" id="MobiDB-lite"/>
    </source>
</evidence>
<keyword evidence="10 17" id="KW-0067">ATP-binding</keyword>
<dbReference type="Gene3D" id="3.40.850.10">
    <property type="entry name" value="Kinesin motor domain"/>
    <property type="match status" value="1"/>
</dbReference>
<dbReference type="GO" id="GO:0005524">
    <property type="term" value="F:ATP binding"/>
    <property type="evidence" value="ECO:0007669"/>
    <property type="project" value="UniProtKB-UniRule"/>
</dbReference>
<evidence type="ECO:0000256" key="2">
    <source>
        <dbReference type="ARBA" id="ARBA00004316"/>
    </source>
</evidence>
<dbReference type="Gene3D" id="1.20.5.190">
    <property type="match status" value="1"/>
</dbReference>
<evidence type="ECO:0000256" key="10">
    <source>
        <dbReference type="ARBA" id="ARBA00022840"/>
    </source>
</evidence>
<keyword evidence="8 17" id="KW-0547">Nucleotide-binding</keyword>
<dbReference type="Pfam" id="PF00612">
    <property type="entry name" value="IQ"/>
    <property type="match status" value="3"/>
</dbReference>
<keyword evidence="5" id="KW-0723">Serine/threonine-protein kinase</keyword>
<dbReference type="InterPro" id="IPR001609">
    <property type="entry name" value="Myosin_head_motor_dom-like"/>
</dbReference>
<feature type="domain" description="Myosin motor" evidence="19">
    <location>
        <begin position="30"/>
        <end position="741"/>
    </location>
</feature>
<evidence type="ECO:0000256" key="17">
    <source>
        <dbReference type="PROSITE-ProRule" id="PRU00782"/>
    </source>
</evidence>
<name>A0AAD9P7H8_RIDPI</name>
<comment type="catalytic activity">
    <reaction evidence="16">
        <text>L-seryl-[protein] + ATP = O-phospho-L-seryl-[protein] + ADP + H(+)</text>
        <dbReference type="Rhea" id="RHEA:17989"/>
        <dbReference type="Rhea" id="RHEA-COMP:9863"/>
        <dbReference type="Rhea" id="RHEA-COMP:11604"/>
        <dbReference type="ChEBI" id="CHEBI:15378"/>
        <dbReference type="ChEBI" id="CHEBI:29999"/>
        <dbReference type="ChEBI" id="CHEBI:30616"/>
        <dbReference type="ChEBI" id="CHEBI:83421"/>
        <dbReference type="ChEBI" id="CHEBI:456216"/>
        <dbReference type="EC" id="2.7.11.1"/>
    </reaction>
</comment>
<evidence type="ECO:0000256" key="4">
    <source>
        <dbReference type="ARBA" id="ARBA00022490"/>
    </source>
</evidence>
<dbReference type="InterPro" id="IPR027417">
    <property type="entry name" value="P-loop_NTPase"/>
</dbReference>
<evidence type="ECO:0000256" key="6">
    <source>
        <dbReference type="ARBA" id="ARBA00022679"/>
    </source>
</evidence>
<feature type="region of interest" description="Disordered" evidence="18">
    <location>
        <begin position="1160"/>
        <end position="1235"/>
    </location>
</feature>
<dbReference type="GO" id="GO:0030832">
    <property type="term" value="P:regulation of actin filament length"/>
    <property type="evidence" value="ECO:0007669"/>
    <property type="project" value="TreeGrafter"/>
</dbReference>
<evidence type="ECO:0000256" key="16">
    <source>
        <dbReference type="ARBA" id="ARBA00048679"/>
    </source>
</evidence>
<dbReference type="FunFam" id="1.20.58.530:FF:000010">
    <property type="entry name" value="Myosin IIIA"/>
    <property type="match status" value="1"/>
</dbReference>
<evidence type="ECO:0000256" key="7">
    <source>
        <dbReference type="ARBA" id="ARBA00022737"/>
    </source>
</evidence>
<dbReference type="GO" id="GO:0042995">
    <property type="term" value="C:cell projection"/>
    <property type="evidence" value="ECO:0007669"/>
    <property type="project" value="UniProtKB-SubCell"/>
</dbReference>
<dbReference type="PANTHER" id="PTHR46256:SF3">
    <property type="entry name" value="MYOSIN MOTOR DOMAIN-CONTAINING PROTEIN"/>
    <property type="match status" value="1"/>
</dbReference>
<keyword evidence="11 17" id="KW-0518">Myosin</keyword>
<dbReference type="PROSITE" id="PS50096">
    <property type="entry name" value="IQ"/>
    <property type="match status" value="3"/>
</dbReference>
<evidence type="ECO:0000256" key="14">
    <source>
        <dbReference type="ARBA" id="ARBA00023273"/>
    </source>
</evidence>
<dbReference type="SUPFAM" id="SSF52540">
    <property type="entry name" value="P-loop containing nucleoside triphosphate hydrolases"/>
    <property type="match status" value="2"/>
</dbReference>
<comment type="similarity">
    <text evidence="17">Belongs to the TRAFAC class myosin-kinesin ATPase superfamily. Myosin family.</text>
</comment>
<dbReference type="InterPro" id="IPR052409">
    <property type="entry name" value="Myosin-III_kinase_activity"/>
</dbReference>
<feature type="region of interest" description="Disordered" evidence="18">
    <location>
        <begin position="1"/>
        <end position="28"/>
    </location>
</feature>
<sequence>MRRSEEVVHRPQMTVKHGQLRMRQQTDSTSTVDDLASLETLDKGTIVKHLERRYNNTVIYTYIGDILLAVNPFSPLTIYTEQYSRQYRHSAKADHPPHIFAMADQTYQAMVHGRCNQCIVISGESGAGKTESANFLVQQLTQLGRAPNRDLEERILQVNPLMEAFGNAKTVINNNSSRFGKYLEMTFTGSGKVTGARLSEYLLERSRVVNHANGETNFHVFYYLYDGLVGSERAGRYYLTEKVNYRYLGSNRGHGCSVDARTVSASQTKCKSIQRCFEIIGFRTQEVSAIFSILSAILHIGNIDFLEQEVKHQTTTVIADTDLVQIVAELLGVDAKELRVSLTTSSMVARGEMIVRHNTVTECVDCRDALSKAIYGRLFCWLVNQVNDLLRPSHCNEDSTESLTIGILDIFGFENFDRNSFEQLCINIANEQIQYYFNQHVFAWEQQEYKNEGIDATEIKFVDNRPVLDMFLSKPMGLLALLDEESNFPKATDLTLVEKFGQNITTGIFSRPKSQGLVFTVQHYAGKVEYSAAGLLEKNRDRLAAEVTTMLRLSQIALVRTLFCCAITKTGNLASASDSTGGSSSGSFSSTISIRSASNVHSSATSQARIQQTVATYFRYSLMDLLSKMVAGVPHFVRCIRPNTENSPGYFDPEKVEIQLKYTGVLETTHIRRLGYSHRIPFSEFIRRYAILGLSLSKELPATKETCRQLLEHIGLENWALGNTKVFLKYYHVDQLCQLFEAKQRCVIRAQSVVRMRQQRKRYLQYKDRLYRSVLVVQKGGVTWVSSTEATEGNEREGGGRAAVLMQKTVRGFLQRRSYQIRRDVMLRSAGVIQRGMRGWLARLRLRRMRMAQEEGRTKAILVIQRGVRAWHARNVRKELEEQRAQYAVQTAKFMKQVRMSAAKVLLLTSKHQPRPKAVTKPNPVPNSENFIFWPGNDTQANGGVTTPVTDHSSRWTDQPPRVKSPVIVHQQTGRVDCRDKRTRVALSDDRLEHMKKAHDVKTPWTEKDAVYYDSIAQDSSHEKCLWTEAKSKANNVNSEKQTLCNKFLTNSASSNGDTKEGGGIWDAPLQVAKEKAIYDLSQQERELELQRELAEVDEMFRSVLAASVASKFLGSHATANVTMETGAPAAPPSGLHKTMSEHSLAWDAVLEQAKMTALAPGTKALEDSDDDESGDEKTGKRSSVMSETPAPKLVNGQKGEEEGEGKREPRQELYKKRTTSHCDTNHADHNNITTNGAVNFRSLLRKTNYDPKNTLRRLTSSTESVNQVDFRNVLKRKSPDAPRDSKTTVQYVS</sequence>
<dbReference type="EC" id="2.7.11.1" evidence="3"/>
<dbReference type="PANTHER" id="PTHR46256">
    <property type="entry name" value="AGAP011099-PA"/>
    <property type="match status" value="1"/>
</dbReference>
<dbReference type="Gene3D" id="1.10.10.820">
    <property type="match status" value="1"/>
</dbReference>
<dbReference type="GO" id="GO:0000146">
    <property type="term" value="F:microfilament motor activity"/>
    <property type="evidence" value="ECO:0007669"/>
    <property type="project" value="TreeGrafter"/>
</dbReference>
<dbReference type="GO" id="GO:0003779">
    <property type="term" value="F:actin binding"/>
    <property type="evidence" value="ECO:0007669"/>
    <property type="project" value="UniProtKB-KW"/>
</dbReference>
<dbReference type="CDD" id="cd01379">
    <property type="entry name" value="MYSc_Myo3"/>
    <property type="match status" value="1"/>
</dbReference>
<evidence type="ECO:0000313" key="21">
    <source>
        <dbReference type="Proteomes" id="UP001209878"/>
    </source>
</evidence>
<keyword evidence="21" id="KW-1185">Reference proteome</keyword>
<dbReference type="GO" id="GO:0016459">
    <property type="term" value="C:myosin complex"/>
    <property type="evidence" value="ECO:0007669"/>
    <property type="project" value="UniProtKB-KW"/>
</dbReference>
<evidence type="ECO:0000313" key="20">
    <source>
        <dbReference type="EMBL" id="KAK2189495.1"/>
    </source>
</evidence>
<keyword evidence="9" id="KW-0418">Kinase</keyword>
<dbReference type="SMART" id="SM00242">
    <property type="entry name" value="MYSc"/>
    <property type="match status" value="1"/>
</dbReference>
<keyword evidence="7" id="KW-0677">Repeat</keyword>
<gene>
    <name evidence="20" type="ORF">NP493_105g03005</name>
</gene>
<keyword evidence="14" id="KW-0966">Cell projection</keyword>
<keyword evidence="6" id="KW-0808">Transferase</keyword>
<evidence type="ECO:0000256" key="13">
    <source>
        <dbReference type="ARBA" id="ARBA00023212"/>
    </source>
</evidence>
<evidence type="ECO:0000259" key="19">
    <source>
        <dbReference type="PROSITE" id="PS51456"/>
    </source>
</evidence>
<dbReference type="PROSITE" id="PS51456">
    <property type="entry name" value="MYOSIN_MOTOR"/>
    <property type="match status" value="1"/>
</dbReference>
<feature type="region of interest" description="Actin-binding" evidence="17">
    <location>
        <begin position="622"/>
        <end position="644"/>
    </location>
</feature>
<dbReference type="InterPro" id="IPR036961">
    <property type="entry name" value="Kinesin_motor_dom_sf"/>
</dbReference>
<dbReference type="InterPro" id="IPR000048">
    <property type="entry name" value="IQ_motif_EF-hand-BS"/>
</dbReference>
<dbReference type="Pfam" id="PF00063">
    <property type="entry name" value="Myosin_head"/>
    <property type="match status" value="1"/>
</dbReference>
<organism evidence="20 21">
    <name type="scientific">Ridgeia piscesae</name>
    <name type="common">Tubeworm</name>
    <dbReference type="NCBI Taxonomy" id="27915"/>
    <lineage>
        <taxon>Eukaryota</taxon>
        <taxon>Metazoa</taxon>
        <taxon>Spiralia</taxon>
        <taxon>Lophotrochozoa</taxon>
        <taxon>Annelida</taxon>
        <taxon>Polychaeta</taxon>
        <taxon>Sedentaria</taxon>
        <taxon>Canalipalpata</taxon>
        <taxon>Sabellida</taxon>
        <taxon>Siboglinidae</taxon>
        <taxon>Ridgeia</taxon>
    </lineage>
</organism>
<keyword evidence="4" id="KW-0963">Cytoplasm</keyword>
<keyword evidence="12 17" id="KW-0505">Motor protein</keyword>
<dbReference type="Proteomes" id="UP001209878">
    <property type="component" value="Unassembled WGS sequence"/>
</dbReference>
<dbReference type="EMBL" id="JAODUO010000105">
    <property type="protein sequence ID" value="KAK2189495.1"/>
    <property type="molecule type" value="Genomic_DNA"/>
</dbReference>
<evidence type="ECO:0000256" key="12">
    <source>
        <dbReference type="ARBA" id="ARBA00023175"/>
    </source>
</evidence>
<dbReference type="Gene3D" id="1.20.58.530">
    <property type="match status" value="1"/>
</dbReference>
<dbReference type="SMART" id="SM00015">
    <property type="entry name" value="IQ"/>
    <property type="match status" value="4"/>
</dbReference>
<keyword evidence="13" id="KW-0206">Cytoskeleton</keyword>
<evidence type="ECO:0000256" key="15">
    <source>
        <dbReference type="ARBA" id="ARBA00047899"/>
    </source>
</evidence>
<comment type="caution">
    <text evidence="20">The sequence shown here is derived from an EMBL/GenBank/DDBJ whole genome shotgun (WGS) entry which is preliminary data.</text>
</comment>
<evidence type="ECO:0000256" key="1">
    <source>
        <dbReference type="ARBA" id="ARBA00004245"/>
    </source>
</evidence>
<dbReference type="Gene3D" id="1.20.5.4820">
    <property type="match status" value="1"/>
</dbReference>